<reference evidence="1" key="1">
    <citation type="submission" date="2018-04" db="EMBL/GenBank/DDBJ databases">
        <title>WGS assembly of Panicum hallii.</title>
        <authorList>
            <person name="Lovell J."/>
            <person name="Jenkins J."/>
            <person name="Lowry D."/>
            <person name="Mamidi S."/>
            <person name="Sreedasyam A."/>
            <person name="Weng X."/>
            <person name="Barry K."/>
            <person name="Bonette J."/>
            <person name="Campitelli B."/>
            <person name="Daum C."/>
            <person name="Gordon S."/>
            <person name="Gould B."/>
            <person name="Lipzen A."/>
            <person name="Macqueen A."/>
            <person name="Palacio-Mejia J."/>
            <person name="Plott C."/>
            <person name="Shakirov E."/>
            <person name="Shu S."/>
            <person name="Yoshinaga Y."/>
            <person name="Zane M."/>
            <person name="Rokhsar D."/>
            <person name="Grimwood J."/>
            <person name="Schmutz J."/>
            <person name="Juenger T."/>
        </authorList>
    </citation>
    <scope>NUCLEOTIDE SEQUENCE [LARGE SCALE GENOMIC DNA]</scope>
    <source>
        <strain evidence="1">FIL2</strain>
    </source>
</reference>
<protein>
    <submittedName>
        <fullName evidence="1">Uncharacterized protein</fullName>
    </submittedName>
</protein>
<name>A0A2T8KVY9_9POAL</name>
<organism evidence="1">
    <name type="scientific">Panicum hallii</name>
    <dbReference type="NCBI Taxonomy" id="206008"/>
    <lineage>
        <taxon>Eukaryota</taxon>
        <taxon>Viridiplantae</taxon>
        <taxon>Streptophyta</taxon>
        <taxon>Embryophyta</taxon>
        <taxon>Tracheophyta</taxon>
        <taxon>Spermatophyta</taxon>
        <taxon>Magnoliopsida</taxon>
        <taxon>Liliopsida</taxon>
        <taxon>Poales</taxon>
        <taxon>Poaceae</taxon>
        <taxon>PACMAD clade</taxon>
        <taxon>Panicoideae</taxon>
        <taxon>Panicodae</taxon>
        <taxon>Paniceae</taxon>
        <taxon>Panicinae</taxon>
        <taxon>Panicum</taxon>
        <taxon>Panicum sect. Panicum</taxon>
    </lineage>
</organism>
<dbReference type="Proteomes" id="UP000243499">
    <property type="component" value="Chromosome 1"/>
</dbReference>
<sequence>METTCNIHSSMYEPGYFPILLQDVLWELGNTMKPLYIIDHYTEPALGDYYLTHVHIREHLEASRGLRSRSMHNSATPHTTYAASISNAAKRDLWSLCYCHH</sequence>
<gene>
    <name evidence="1" type="ORF">PAHAL_1G216700</name>
</gene>
<dbReference type="AlphaFoldDB" id="A0A2T8KVY9"/>
<dbReference type="EMBL" id="CM008046">
    <property type="protein sequence ID" value="PVH66350.1"/>
    <property type="molecule type" value="Genomic_DNA"/>
</dbReference>
<proteinExistence type="predicted"/>
<dbReference type="Gramene" id="PVH66350">
    <property type="protein sequence ID" value="PVH66350"/>
    <property type="gene ID" value="PAHAL_1G216700"/>
</dbReference>
<accession>A0A2T8KVY9</accession>
<evidence type="ECO:0000313" key="1">
    <source>
        <dbReference type="EMBL" id="PVH66350.1"/>
    </source>
</evidence>